<dbReference type="PRINTS" id="PR00946">
    <property type="entry name" value="HGSCAVENGER"/>
</dbReference>
<organism evidence="2">
    <name type="scientific">marine metagenome</name>
    <dbReference type="NCBI Taxonomy" id="408172"/>
    <lineage>
        <taxon>unclassified sequences</taxon>
        <taxon>metagenomes</taxon>
        <taxon>ecological metagenomes</taxon>
    </lineage>
</organism>
<dbReference type="InterPro" id="IPR006121">
    <property type="entry name" value="HMA_dom"/>
</dbReference>
<dbReference type="SUPFAM" id="SSF55008">
    <property type="entry name" value="HMA, heavy metal-associated domain"/>
    <property type="match status" value="1"/>
</dbReference>
<dbReference type="InterPro" id="IPR036163">
    <property type="entry name" value="HMA_dom_sf"/>
</dbReference>
<dbReference type="CDD" id="cd00371">
    <property type="entry name" value="HMA"/>
    <property type="match status" value="1"/>
</dbReference>
<gene>
    <name evidence="2" type="ORF">METZ01_LOCUS383106</name>
</gene>
<evidence type="ECO:0000259" key="1">
    <source>
        <dbReference type="PROSITE" id="PS50846"/>
    </source>
</evidence>
<accession>A0A382U8A3</accession>
<dbReference type="PROSITE" id="PS50846">
    <property type="entry name" value="HMA_2"/>
    <property type="match status" value="1"/>
</dbReference>
<protein>
    <recommendedName>
        <fullName evidence="1">HMA domain-containing protein</fullName>
    </recommendedName>
</protein>
<sequence>MAGETTATYNVEGMMCNKNCPMKVKQSLHGVDGVKKCQVNFESKTATVTFDDEKISREKIADTIAKGTYYQVMDTDKKSWSFFGWLFGKN</sequence>
<dbReference type="Pfam" id="PF00403">
    <property type="entry name" value="HMA"/>
    <property type="match status" value="1"/>
</dbReference>
<proteinExistence type="predicted"/>
<dbReference type="AlphaFoldDB" id="A0A382U8A3"/>
<dbReference type="Gene3D" id="3.30.70.100">
    <property type="match status" value="1"/>
</dbReference>
<feature type="domain" description="HMA" evidence="1">
    <location>
        <begin position="5"/>
        <end position="72"/>
    </location>
</feature>
<dbReference type="GO" id="GO:0046872">
    <property type="term" value="F:metal ion binding"/>
    <property type="evidence" value="ECO:0007669"/>
    <property type="project" value="InterPro"/>
</dbReference>
<dbReference type="InterPro" id="IPR001802">
    <property type="entry name" value="MerP/CopZ"/>
</dbReference>
<evidence type="ECO:0000313" key="2">
    <source>
        <dbReference type="EMBL" id="SVD30252.1"/>
    </source>
</evidence>
<name>A0A382U8A3_9ZZZZ</name>
<reference evidence="2" key="1">
    <citation type="submission" date="2018-05" db="EMBL/GenBank/DDBJ databases">
        <authorList>
            <person name="Lanie J.A."/>
            <person name="Ng W.-L."/>
            <person name="Kazmierczak K.M."/>
            <person name="Andrzejewski T.M."/>
            <person name="Davidsen T.M."/>
            <person name="Wayne K.J."/>
            <person name="Tettelin H."/>
            <person name="Glass J.I."/>
            <person name="Rusch D."/>
            <person name="Podicherti R."/>
            <person name="Tsui H.-C.T."/>
            <person name="Winkler M.E."/>
        </authorList>
    </citation>
    <scope>NUCLEOTIDE SEQUENCE</scope>
</reference>
<dbReference type="EMBL" id="UINC01142112">
    <property type="protein sequence ID" value="SVD30252.1"/>
    <property type="molecule type" value="Genomic_DNA"/>
</dbReference>